<dbReference type="PANTHER" id="PTHR46172:SF1">
    <property type="entry name" value="DNA POLYMERASE EPSILON SUBUNIT 3"/>
    <property type="match status" value="1"/>
</dbReference>
<dbReference type="Proteomes" id="UP000708208">
    <property type="component" value="Unassembled WGS sequence"/>
</dbReference>
<proteinExistence type="predicted"/>
<dbReference type="GO" id="GO:0031507">
    <property type="term" value="P:heterochromatin formation"/>
    <property type="evidence" value="ECO:0007669"/>
    <property type="project" value="TreeGrafter"/>
</dbReference>
<feature type="domain" description="Transcription factor CBF/NF-Y/archaeal histone" evidence="5">
    <location>
        <begin position="9"/>
        <end position="70"/>
    </location>
</feature>
<dbReference type="EMBL" id="CAJVCH010057548">
    <property type="protein sequence ID" value="CAG7718965.1"/>
    <property type="molecule type" value="Genomic_DNA"/>
</dbReference>
<feature type="compositionally biased region" description="Low complexity" evidence="4">
    <location>
        <begin position="114"/>
        <end position="128"/>
    </location>
</feature>
<evidence type="ECO:0000256" key="4">
    <source>
        <dbReference type="SAM" id="MobiDB-lite"/>
    </source>
</evidence>
<protein>
    <recommendedName>
        <fullName evidence="3">DNA polymerase epsilon subunit 3</fullName>
    </recommendedName>
</protein>
<comment type="caution">
    <text evidence="6">The sequence shown here is derived from an EMBL/GenBank/DDBJ whole genome shotgun (WGS) entry which is preliminary data.</text>
</comment>
<name>A0A8J2NY89_9HEXA</name>
<comment type="subcellular location">
    <subcellularLocation>
        <location evidence="1">Nucleus</location>
    </subcellularLocation>
</comment>
<evidence type="ECO:0000256" key="1">
    <source>
        <dbReference type="ARBA" id="ARBA00004123"/>
    </source>
</evidence>
<keyword evidence="7" id="KW-1185">Reference proteome</keyword>
<dbReference type="InterPro" id="IPR003958">
    <property type="entry name" value="CBFA_NFYB_domain"/>
</dbReference>
<dbReference type="PANTHER" id="PTHR46172">
    <property type="entry name" value="DNA POLYMERASE EPSILON SUBUNIT 3"/>
    <property type="match status" value="1"/>
</dbReference>
<dbReference type="GO" id="GO:0008623">
    <property type="term" value="C:CHRAC"/>
    <property type="evidence" value="ECO:0007669"/>
    <property type="project" value="TreeGrafter"/>
</dbReference>
<dbReference type="GO" id="GO:0008622">
    <property type="term" value="C:epsilon DNA polymerase complex"/>
    <property type="evidence" value="ECO:0007669"/>
    <property type="project" value="TreeGrafter"/>
</dbReference>
<organism evidence="6 7">
    <name type="scientific">Allacma fusca</name>
    <dbReference type="NCBI Taxonomy" id="39272"/>
    <lineage>
        <taxon>Eukaryota</taxon>
        <taxon>Metazoa</taxon>
        <taxon>Ecdysozoa</taxon>
        <taxon>Arthropoda</taxon>
        <taxon>Hexapoda</taxon>
        <taxon>Collembola</taxon>
        <taxon>Symphypleona</taxon>
        <taxon>Sminthuridae</taxon>
        <taxon>Allacma</taxon>
    </lineage>
</organism>
<dbReference type="CDD" id="cd22928">
    <property type="entry name" value="HFD_POLE3_DPB4"/>
    <property type="match status" value="1"/>
</dbReference>
<feature type="region of interest" description="Disordered" evidence="4">
    <location>
        <begin position="93"/>
        <end position="128"/>
    </location>
</feature>
<sequence>MAENPGDLNLPVSVVSRIIADALPAGTTVSVETRKAIAKAASVFVLYATASAAAMAAKRNRKTTFASDVLEGIVEMEFSQFSGPLKKSLENYQQNVKKKPKPAKKSEDFDDTVASSSTPKSAKLKKSAPAAAVELVEISEESD</sequence>
<evidence type="ECO:0000313" key="7">
    <source>
        <dbReference type="Proteomes" id="UP000708208"/>
    </source>
</evidence>
<evidence type="ECO:0000256" key="3">
    <source>
        <dbReference type="ARBA" id="ARBA00039793"/>
    </source>
</evidence>
<gene>
    <name evidence="6" type="ORF">AFUS01_LOCUS8318</name>
</gene>
<reference evidence="6" key="1">
    <citation type="submission" date="2021-06" db="EMBL/GenBank/DDBJ databases">
        <authorList>
            <person name="Hodson N. C."/>
            <person name="Mongue J. A."/>
            <person name="Jaron S. K."/>
        </authorList>
    </citation>
    <scope>NUCLEOTIDE SEQUENCE</scope>
</reference>
<dbReference type="GO" id="GO:0006272">
    <property type="term" value="P:leading strand elongation"/>
    <property type="evidence" value="ECO:0007669"/>
    <property type="project" value="TreeGrafter"/>
</dbReference>
<dbReference type="GO" id="GO:0031490">
    <property type="term" value="F:chromatin DNA binding"/>
    <property type="evidence" value="ECO:0007669"/>
    <property type="project" value="TreeGrafter"/>
</dbReference>
<keyword evidence="2" id="KW-0539">Nucleus</keyword>
<dbReference type="Pfam" id="PF00808">
    <property type="entry name" value="CBFD_NFYB_HMF"/>
    <property type="match status" value="1"/>
</dbReference>
<evidence type="ECO:0000259" key="5">
    <source>
        <dbReference type="Pfam" id="PF00808"/>
    </source>
</evidence>
<dbReference type="OrthoDB" id="1707486at2759"/>
<evidence type="ECO:0000313" key="6">
    <source>
        <dbReference type="EMBL" id="CAG7718965.1"/>
    </source>
</evidence>
<dbReference type="InterPro" id="IPR051377">
    <property type="entry name" value="DNA_Pol-Epsilon_Subunit"/>
</dbReference>
<dbReference type="AlphaFoldDB" id="A0A8J2NY89"/>
<accession>A0A8J2NY89</accession>
<dbReference type="GO" id="GO:0006974">
    <property type="term" value="P:DNA damage response"/>
    <property type="evidence" value="ECO:0007669"/>
    <property type="project" value="TreeGrafter"/>
</dbReference>
<evidence type="ECO:0000256" key="2">
    <source>
        <dbReference type="ARBA" id="ARBA00023242"/>
    </source>
</evidence>